<sequence>MPDQNQIVEQELWNVFTFYTLHGNPLAPEHLKNQQFMKLAKDCQMLSRSQGSGLTSADLEVIFAKEVQTKKKSNSSSLAKRQNEDSAVHDLLYGKLNAGLLAIFEYYTDLSDRRRKKTAALEVQEINKKRGGHGQVVTTSKQMTKHLKSSKALLGYKEYIQFCQDFKIIANAQLTTIQAGDIYLSSVKEHAGGDEAQDMAFDEFHTLLLRMAMTAYAEIDGIELITKVKGFCLFLWKMVNTGDATQMAVNGRGNKSVCDASKSVKSGDLNLFGTSMYNMQMLDVWKADNFVEYLAPVTEEQERGSSVLKRMLNTTNMDFMADLKLGLESEGGSPSVVSSSVKTSALGELLKQRPHIAELLYESLADE</sequence>
<evidence type="ECO:0000313" key="2">
    <source>
        <dbReference type="Proteomes" id="UP001165060"/>
    </source>
</evidence>
<accession>A0ABQ6MIU9</accession>
<dbReference type="Gene3D" id="1.10.238.10">
    <property type="entry name" value="EF-hand"/>
    <property type="match status" value="1"/>
</dbReference>
<dbReference type="Proteomes" id="UP001165060">
    <property type="component" value="Unassembled WGS sequence"/>
</dbReference>
<dbReference type="InterPro" id="IPR011992">
    <property type="entry name" value="EF-hand-dom_pair"/>
</dbReference>
<gene>
    <name evidence="1" type="ORF">TeGR_g10165</name>
</gene>
<protein>
    <submittedName>
        <fullName evidence="1">Uncharacterized protein</fullName>
    </submittedName>
</protein>
<reference evidence="1 2" key="1">
    <citation type="journal article" date="2023" name="Commun. Biol.">
        <title>Genome analysis of Parmales, the sister group of diatoms, reveals the evolutionary specialization of diatoms from phago-mixotrophs to photoautotrophs.</title>
        <authorList>
            <person name="Ban H."/>
            <person name="Sato S."/>
            <person name="Yoshikawa S."/>
            <person name="Yamada K."/>
            <person name="Nakamura Y."/>
            <person name="Ichinomiya M."/>
            <person name="Sato N."/>
            <person name="Blanc-Mathieu R."/>
            <person name="Endo H."/>
            <person name="Kuwata A."/>
            <person name="Ogata H."/>
        </authorList>
    </citation>
    <scope>NUCLEOTIDE SEQUENCE [LARGE SCALE GENOMIC DNA]</scope>
</reference>
<keyword evidence="2" id="KW-1185">Reference proteome</keyword>
<comment type="caution">
    <text evidence="1">The sequence shown here is derived from an EMBL/GenBank/DDBJ whole genome shotgun (WGS) entry which is preliminary data.</text>
</comment>
<name>A0ABQ6MIU9_9STRA</name>
<dbReference type="EMBL" id="BRYB01001505">
    <property type="protein sequence ID" value="GMI27306.1"/>
    <property type="molecule type" value="Genomic_DNA"/>
</dbReference>
<proteinExistence type="predicted"/>
<organism evidence="1 2">
    <name type="scientific">Tetraparma gracilis</name>
    <dbReference type="NCBI Taxonomy" id="2962635"/>
    <lineage>
        <taxon>Eukaryota</taxon>
        <taxon>Sar</taxon>
        <taxon>Stramenopiles</taxon>
        <taxon>Ochrophyta</taxon>
        <taxon>Bolidophyceae</taxon>
        <taxon>Parmales</taxon>
        <taxon>Triparmaceae</taxon>
        <taxon>Tetraparma</taxon>
    </lineage>
</organism>
<evidence type="ECO:0000313" key="1">
    <source>
        <dbReference type="EMBL" id="GMI27306.1"/>
    </source>
</evidence>
<dbReference type="SUPFAM" id="SSF47473">
    <property type="entry name" value="EF-hand"/>
    <property type="match status" value="1"/>
</dbReference>